<dbReference type="Proteomes" id="UP001230504">
    <property type="component" value="Unassembled WGS sequence"/>
</dbReference>
<sequence length="180" mass="20413">MRALCREPQVDKVQSDGAVCILDAPLCLLHWMIHDEKRRPAAVVRQYCSADQGGLSWVRMQLASSPDAMTMLNRETEAPPNHRRHLLQASRPQLDMSDKGAIFESPLKSACANDGDSQYSLAFLLGHDTFLSLPCFSTFSKLLPLREDHISLRFYAQHEDVIQQAHDVEWDMQFFLVSQG</sequence>
<organism evidence="1 2">
    <name type="scientific">Colletotrichum navitas</name>
    <dbReference type="NCBI Taxonomy" id="681940"/>
    <lineage>
        <taxon>Eukaryota</taxon>
        <taxon>Fungi</taxon>
        <taxon>Dikarya</taxon>
        <taxon>Ascomycota</taxon>
        <taxon>Pezizomycotina</taxon>
        <taxon>Sordariomycetes</taxon>
        <taxon>Hypocreomycetidae</taxon>
        <taxon>Glomerellales</taxon>
        <taxon>Glomerellaceae</taxon>
        <taxon>Colletotrichum</taxon>
        <taxon>Colletotrichum graminicola species complex</taxon>
    </lineage>
</organism>
<dbReference type="GeneID" id="85440890"/>
<evidence type="ECO:0000313" key="2">
    <source>
        <dbReference type="Proteomes" id="UP001230504"/>
    </source>
</evidence>
<gene>
    <name evidence="1" type="ORF">LY79DRAFT_537099</name>
</gene>
<accession>A0AAD8QAM4</accession>
<reference evidence="1" key="1">
    <citation type="submission" date="2021-06" db="EMBL/GenBank/DDBJ databases">
        <title>Comparative genomics, transcriptomics and evolutionary studies reveal genomic signatures of adaptation to plant cell wall in hemibiotrophic fungi.</title>
        <authorList>
            <consortium name="DOE Joint Genome Institute"/>
            <person name="Baroncelli R."/>
            <person name="Diaz J.F."/>
            <person name="Benocci T."/>
            <person name="Peng M."/>
            <person name="Battaglia E."/>
            <person name="Haridas S."/>
            <person name="Andreopoulos W."/>
            <person name="Labutti K."/>
            <person name="Pangilinan J."/>
            <person name="Floch G.L."/>
            <person name="Makela M.R."/>
            <person name="Henrissat B."/>
            <person name="Grigoriev I.V."/>
            <person name="Crouch J.A."/>
            <person name="De Vries R.P."/>
            <person name="Sukno S.A."/>
            <person name="Thon M.R."/>
        </authorList>
    </citation>
    <scope>NUCLEOTIDE SEQUENCE</scope>
    <source>
        <strain evidence="1">CBS 125086</strain>
    </source>
</reference>
<keyword evidence="2" id="KW-1185">Reference proteome</keyword>
<dbReference type="EMBL" id="JAHLJV010000003">
    <property type="protein sequence ID" value="KAK1599145.1"/>
    <property type="molecule type" value="Genomic_DNA"/>
</dbReference>
<dbReference type="RefSeq" id="XP_060419807.1">
    <property type="nucleotide sequence ID" value="XM_060556650.1"/>
</dbReference>
<dbReference type="AlphaFoldDB" id="A0AAD8QAM4"/>
<comment type="caution">
    <text evidence="1">The sequence shown here is derived from an EMBL/GenBank/DDBJ whole genome shotgun (WGS) entry which is preliminary data.</text>
</comment>
<evidence type="ECO:0000313" key="1">
    <source>
        <dbReference type="EMBL" id="KAK1599145.1"/>
    </source>
</evidence>
<proteinExistence type="predicted"/>
<name>A0AAD8QAM4_9PEZI</name>
<protein>
    <submittedName>
        <fullName evidence="1">Uncharacterized protein</fullName>
    </submittedName>
</protein>